<dbReference type="GO" id="GO:0051607">
    <property type="term" value="P:defense response to virus"/>
    <property type="evidence" value="ECO:0007669"/>
    <property type="project" value="InterPro"/>
</dbReference>
<dbReference type="AlphaFoldDB" id="A0AAX6FQN3"/>
<dbReference type="Pfam" id="PF03470">
    <property type="entry name" value="zf-XS"/>
    <property type="match status" value="2"/>
</dbReference>
<feature type="compositionally biased region" description="Acidic residues" evidence="1">
    <location>
        <begin position="197"/>
        <end position="219"/>
    </location>
</feature>
<feature type="region of interest" description="Disordered" evidence="1">
    <location>
        <begin position="84"/>
        <end position="145"/>
    </location>
</feature>
<protein>
    <submittedName>
        <fullName evidence="3">Protein SUPPRESSOR OF GENE SILENCING 3-like protein</fullName>
    </submittedName>
</protein>
<feature type="compositionally biased region" description="Polar residues" evidence="1">
    <location>
        <begin position="84"/>
        <end position="100"/>
    </location>
</feature>
<evidence type="ECO:0000313" key="3">
    <source>
        <dbReference type="EMBL" id="KAJ6818746.1"/>
    </source>
</evidence>
<dbReference type="Proteomes" id="UP001140949">
    <property type="component" value="Unassembled WGS sequence"/>
</dbReference>
<evidence type="ECO:0000313" key="4">
    <source>
        <dbReference type="Proteomes" id="UP001140949"/>
    </source>
</evidence>
<feature type="region of interest" description="Disordered" evidence="1">
    <location>
        <begin position="331"/>
        <end position="374"/>
    </location>
</feature>
<reference evidence="3" key="1">
    <citation type="journal article" date="2023" name="GigaByte">
        <title>Genome assembly of the bearded iris, Iris pallida Lam.</title>
        <authorList>
            <person name="Bruccoleri R.E."/>
            <person name="Oakeley E.J."/>
            <person name="Faust A.M.E."/>
            <person name="Altorfer M."/>
            <person name="Dessus-Babus S."/>
            <person name="Burckhardt D."/>
            <person name="Oertli M."/>
            <person name="Naumann U."/>
            <person name="Petersen F."/>
            <person name="Wong J."/>
        </authorList>
    </citation>
    <scope>NUCLEOTIDE SEQUENCE</scope>
    <source>
        <strain evidence="3">GSM-AAB239-AS_SAM_17_03QT</strain>
    </source>
</reference>
<sequence>MIQMTQSKEHIKAPSSNSHTDGSSPVNESGNEGSSARTRSPDIDQLYRGIADVSIDSTQGTGWEIVGRKSKDVFGATSVNLWGSLHTAPTTYGPSENLPQKVSGGNTGAGSNTGNISGQTMDSRKPSGQGNPKSQQSNSSWESVYKELPPAIPSLLQHGWQWASIGGSSGAQSQTQETTIPTAYASESDSHQPNYVSDDDDELVDDSDADNFSDDYDSDESQKSHGKRKKNKWLKPIFDALDSLTVNQINEQTRRWHCPACHDGPGAINWFKGMQPLIAHAKTKGTTRLWLHRELAELLEEELQRRGASVIPAGKAFGDLNKETTIPTAYASEADSHQPDVITDDHDELADDSDNDFSDDYDSDESQKSHGTRKKNKWLKQIFEAMDSLTFDQINEQTRRWHCPACHDGPGAINWFKGMQRLITHAKTKGTTRVWLHRELAELLEEELQRRGNSAIPSVEAFGKLEGLHENDENDKMDYQERCLKEQLDKINSAKGKEQEVEKLLQEQAKPSDIYSETSEDYRERKEEIAKLINTDKKGVKEYEAEREKLIKMHEDEKIELDH</sequence>
<feature type="domain" description="Zinc finger-XS" evidence="2">
    <location>
        <begin position="403"/>
        <end position="441"/>
    </location>
</feature>
<dbReference type="InterPro" id="IPR005381">
    <property type="entry name" value="Znf-XS_domain"/>
</dbReference>
<feature type="compositionally biased region" description="Polar residues" evidence="1">
    <location>
        <begin position="126"/>
        <end position="142"/>
    </location>
</feature>
<evidence type="ECO:0000259" key="2">
    <source>
        <dbReference type="Pfam" id="PF03470"/>
    </source>
</evidence>
<name>A0AAX6FQN3_IRIPA</name>
<dbReference type="GO" id="GO:0031047">
    <property type="term" value="P:regulatory ncRNA-mediated gene silencing"/>
    <property type="evidence" value="ECO:0007669"/>
    <property type="project" value="InterPro"/>
</dbReference>
<proteinExistence type="predicted"/>
<feature type="domain" description="Zinc finger-XS" evidence="2">
    <location>
        <begin position="258"/>
        <end position="296"/>
    </location>
</feature>
<organism evidence="3 4">
    <name type="scientific">Iris pallida</name>
    <name type="common">Sweet iris</name>
    <dbReference type="NCBI Taxonomy" id="29817"/>
    <lineage>
        <taxon>Eukaryota</taxon>
        <taxon>Viridiplantae</taxon>
        <taxon>Streptophyta</taxon>
        <taxon>Embryophyta</taxon>
        <taxon>Tracheophyta</taxon>
        <taxon>Spermatophyta</taxon>
        <taxon>Magnoliopsida</taxon>
        <taxon>Liliopsida</taxon>
        <taxon>Asparagales</taxon>
        <taxon>Iridaceae</taxon>
        <taxon>Iridoideae</taxon>
        <taxon>Irideae</taxon>
        <taxon>Iris</taxon>
    </lineage>
</organism>
<dbReference type="PANTHER" id="PTHR46602:SF1">
    <property type="entry name" value="PROTEIN SUPPRESSOR OF GENE SILENCING 3"/>
    <property type="match status" value="1"/>
</dbReference>
<evidence type="ECO:0000256" key="1">
    <source>
        <dbReference type="SAM" id="MobiDB-lite"/>
    </source>
</evidence>
<keyword evidence="4" id="KW-1185">Reference proteome</keyword>
<feature type="compositionally biased region" description="Acidic residues" evidence="1">
    <location>
        <begin position="345"/>
        <end position="364"/>
    </location>
</feature>
<feature type="region of interest" description="Disordered" evidence="1">
    <location>
        <begin position="184"/>
        <end position="229"/>
    </location>
</feature>
<comment type="caution">
    <text evidence="3">The sequence shown here is derived from an EMBL/GenBank/DDBJ whole genome shotgun (WGS) entry which is preliminary data.</text>
</comment>
<dbReference type="EMBL" id="JANAVB010026999">
    <property type="protein sequence ID" value="KAJ6818746.1"/>
    <property type="molecule type" value="Genomic_DNA"/>
</dbReference>
<accession>A0AAX6FQN3</accession>
<dbReference type="InterPro" id="IPR044287">
    <property type="entry name" value="SGS3"/>
</dbReference>
<gene>
    <name evidence="3" type="ORF">M6B38_131865</name>
</gene>
<feature type="region of interest" description="Disordered" evidence="1">
    <location>
        <begin position="1"/>
        <end position="43"/>
    </location>
</feature>
<feature type="compositionally biased region" description="Polar residues" evidence="1">
    <location>
        <begin position="14"/>
        <end position="38"/>
    </location>
</feature>
<feature type="compositionally biased region" description="Polar residues" evidence="1">
    <location>
        <begin position="184"/>
        <end position="195"/>
    </location>
</feature>
<reference evidence="3" key="2">
    <citation type="submission" date="2023-04" db="EMBL/GenBank/DDBJ databases">
        <authorList>
            <person name="Bruccoleri R.E."/>
            <person name="Oakeley E.J."/>
            <person name="Faust A.-M."/>
            <person name="Dessus-Babus S."/>
            <person name="Altorfer M."/>
            <person name="Burckhardt D."/>
            <person name="Oertli M."/>
            <person name="Naumann U."/>
            <person name="Petersen F."/>
            <person name="Wong J."/>
        </authorList>
    </citation>
    <scope>NUCLEOTIDE SEQUENCE</scope>
    <source>
        <strain evidence="3">GSM-AAB239-AS_SAM_17_03QT</strain>
        <tissue evidence="3">Leaf</tissue>
    </source>
</reference>
<dbReference type="PANTHER" id="PTHR46602">
    <property type="entry name" value="PROTEIN SUPPRESSOR OF GENE SILENCING 3"/>
    <property type="match status" value="1"/>
</dbReference>
<feature type="compositionally biased region" description="Low complexity" evidence="1">
    <location>
        <begin position="109"/>
        <end position="118"/>
    </location>
</feature>